<accession>A0AAE2C7L0</accession>
<name>A0AAE2C7L0_9LAMI</name>
<comment type="caution">
    <text evidence="1">The sequence shown here is derived from an EMBL/GenBank/DDBJ whole genome shotgun (WGS) entry which is preliminary data.</text>
</comment>
<proteinExistence type="predicted"/>
<dbReference type="AlphaFoldDB" id="A0AAE2C7L0"/>
<protein>
    <submittedName>
        <fullName evidence="1">Uncharacterized protein</fullName>
    </submittedName>
</protein>
<dbReference type="Proteomes" id="UP001293254">
    <property type="component" value="Unassembled WGS sequence"/>
</dbReference>
<sequence length="121" mass="13497">MRPVLYYQELLRRQQVNYIDPHWPEKVLGTSKLCQLLLQSNETSVLTADSSSIAISSVPYLMVAISLFFRAFGFESAWARSSIPALPAHEIRGYFQLSGAYGPSSLGKMDRVNVSINTLSP</sequence>
<reference evidence="1" key="2">
    <citation type="journal article" date="2024" name="Plant">
        <title>Genomic evolution and insights into agronomic trait innovations of Sesamum species.</title>
        <authorList>
            <person name="Miao H."/>
            <person name="Wang L."/>
            <person name="Qu L."/>
            <person name="Liu H."/>
            <person name="Sun Y."/>
            <person name="Le M."/>
            <person name="Wang Q."/>
            <person name="Wei S."/>
            <person name="Zheng Y."/>
            <person name="Lin W."/>
            <person name="Duan Y."/>
            <person name="Cao H."/>
            <person name="Xiong S."/>
            <person name="Wang X."/>
            <person name="Wei L."/>
            <person name="Li C."/>
            <person name="Ma Q."/>
            <person name="Ju M."/>
            <person name="Zhao R."/>
            <person name="Li G."/>
            <person name="Mu C."/>
            <person name="Tian Q."/>
            <person name="Mei H."/>
            <person name="Zhang T."/>
            <person name="Gao T."/>
            <person name="Zhang H."/>
        </authorList>
    </citation>
    <scope>NUCLEOTIDE SEQUENCE</scope>
    <source>
        <strain evidence="1">3651</strain>
    </source>
</reference>
<dbReference type="EMBL" id="JACGWO010000049">
    <property type="protein sequence ID" value="KAK4411994.1"/>
    <property type="molecule type" value="Genomic_DNA"/>
</dbReference>
<organism evidence="1 2">
    <name type="scientific">Sesamum alatum</name>
    <dbReference type="NCBI Taxonomy" id="300844"/>
    <lineage>
        <taxon>Eukaryota</taxon>
        <taxon>Viridiplantae</taxon>
        <taxon>Streptophyta</taxon>
        <taxon>Embryophyta</taxon>
        <taxon>Tracheophyta</taxon>
        <taxon>Spermatophyta</taxon>
        <taxon>Magnoliopsida</taxon>
        <taxon>eudicotyledons</taxon>
        <taxon>Gunneridae</taxon>
        <taxon>Pentapetalae</taxon>
        <taxon>asterids</taxon>
        <taxon>lamiids</taxon>
        <taxon>Lamiales</taxon>
        <taxon>Pedaliaceae</taxon>
        <taxon>Sesamum</taxon>
    </lineage>
</organism>
<reference evidence="1" key="1">
    <citation type="submission" date="2020-06" db="EMBL/GenBank/DDBJ databases">
        <authorList>
            <person name="Li T."/>
            <person name="Hu X."/>
            <person name="Zhang T."/>
            <person name="Song X."/>
            <person name="Zhang H."/>
            <person name="Dai N."/>
            <person name="Sheng W."/>
            <person name="Hou X."/>
            <person name="Wei L."/>
        </authorList>
    </citation>
    <scope>NUCLEOTIDE SEQUENCE</scope>
    <source>
        <strain evidence="1">3651</strain>
        <tissue evidence="1">Leaf</tissue>
    </source>
</reference>
<keyword evidence="2" id="KW-1185">Reference proteome</keyword>
<evidence type="ECO:0000313" key="2">
    <source>
        <dbReference type="Proteomes" id="UP001293254"/>
    </source>
</evidence>
<gene>
    <name evidence="1" type="ORF">Salat_2978300</name>
</gene>
<evidence type="ECO:0000313" key="1">
    <source>
        <dbReference type="EMBL" id="KAK4411994.1"/>
    </source>
</evidence>